<keyword evidence="4" id="KW-1185">Reference proteome</keyword>
<feature type="compositionally biased region" description="Polar residues" evidence="1">
    <location>
        <begin position="14"/>
        <end position="27"/>
    </location>
</feature>
<accession>A0A1M7CGW0</accession>
<feature type="domain" description="ParB-like N-terminal" evidence="2">
    <location>
        <begin position="67"/>
        <end position="164"/>
    </location>
</feature>
<dbReference type="EMBL" id="FRBN01000025">
    <property type="protein sequence ID" value="SHL66502.1"/>
    <property type="molecule type" value="Genomic_DNA"/>
</dbReference>
<sequence>MAKRKRLSGPLQDFLTTSETHSAPASSTAPIARVAGDASVSAALEEVSRELSSARDEGRLVVRLALDTIDAAWLMRDRAHPGTADEPDFSALIDSLRRNGQRNPIEVVDMGAGRYGLISGWRRLTALRCLHDETGDDRFATVLAFLRQPKSSEEAYVAMVEENEIRLGLSYYERARIAAKAVEAGVFPSSKLALQSLFATASRSKRSKIGSFLSLYRVLGDNICFPQALNERLGLALVKALEANERAGAQLIEHLKSACPDSFEAEQRLLSDFVNTVENSTESVRAPSTPPVSEALAPSPDTENSVSNPAEEVCPGIFLSQKGGKLQLSGPAVNPVFRDRLEAWLRKNTDT</sequence>
<dbReference type="Proteomes" id="UP000184191">
    <property type="component" value="Unassembled WGS sequence"/>
</dbReference>
<protein>
    <submittedName>
        <fullName evidence="3">ParB-like nuclease domain-containing protein</fullName>
    </submittedName>
</protein>
<dbReference type="OrthoDB" id="7812516at2"/>
<evidence type="ECO:0000256" key="1">
    <source>
        <dbReference type="SAM" id="MobiDB-lite"/>
    </source>
</evidence>
<dbReference type="CDD" id="cd16405">
    <property type="entry name" value="RepB_like_N"/>
    <property type="match status" value="1"/>
</dbReference>
<dbReference type="InterPro" id="IPR037972">
    <property type="entry name" value="RepB_N"/>
</dbReference>
<feature type="region of interest" description="Disordered" evidence="1">
    <location>
        <begin position="281"/>
        <end position="309"/>
    </location>
</feature>
<dbReference type="STRING" id="1054996.SAMN05444414_12532"/>
<feature type="region of interest" description="Disordered" evidence="1">
    <location>
        <begin position="1"/>
        <end position="27"/>
    </location>
</feature>
<dbReference type="Pfam" id="PF02195">
    <property type="entry name" value="ParB_N"/>
    <property type="match status" value="1"/>
</dbReference>
<dbReference type="Gene3D" id="3.90.1530.30">
    <property type="match status" value="1"/>
</dbReference>
<dbReference type="AlphaFoldDB" id="A0A1M7CGW0"/>
<evidence type="ECO:0000313" key="3">
    <source>
        <dbReference type="EMBL" id="SHL66502.1"/>
    </source>
</evidence>
<dbReference type="SMART" id="SM00470">
    <property type="entry name" value="ParB"/>
    <property type="match status" value="1"/>
</dbReference>
<dbReference type="InterPro" id="IPR003115">
    <property type="entry name" value="ParB_N"/>
</dbReference>
<organism evidence="3 4">
    <name type="scientific">Roseovarius marisflavi</name>
    <dbReference type="NCBI Taxonomy" id="1054996"/>
    <lineage>
        <taxon>Bacteria</taxon>
        <taxon>Pseudomonadati</taxon>
        <taxon>Pseudomonadota</taxon>
        <taxon>Alphaproteobacteria</taxon>
        <taxon>Rhodobacterales</taxon>
        <taxon>Roseobacteraceae</taxon>
        <taxon>Roseovarius</taxon>
    </lineage>
</organism>
<gene>
    <name evidence="3" type="ORF">SAMN05444414_12532</name>
</gene>
<evidence type="ECO:0000259" key="2">
    <source>
        <dbReference type="SMART" id="SM00470"/>
    </source>
</evidence>
<dbReference type="InterPro" id="IPR036086">
    <property type="entry name" value="ParB/Sulfiredoxin_sf"/>
</dbReference>
<name>A0A1M7CGW0_9RHOB</name>
<dbReference type="RefSeq" id="WP_073200045.1">
    <property type="nucleotide sequence ID" value="NZ_FRBN01000025.1"/>
</dbReference>
<dbReference type="SUPFAM" id="SSF110849">
    <property type="entry name" value="ParB/Sulfiredoxin"/>
    <property type="match status" value="1"/>
</dbReference>
<evidence type="ECO:0000313" key="4">
    <source>
        <dbReference type="Proteomes" id="UP000184191"/>
    </source>
</evidence>
<reference evidence="4" key="1">
    <citation type="submission" date="2016-11" db="EMBL/GenBank/DDBJ databases">
        <authorList>
            <person name="Varghese N."/>
            <person name="Submissions S."/>
        </authorList>
    </citation>
    <scope>NUCLEOTIDE SEQUENCE [LARGE SCALE GENOMIC DNA]</scope>
    <source>
        <strain evidence="4">DSM 29327</strain>
    </source>
</reference>
<proteinExistence type="predicted"/>